<organism evidence="1">
    <name type="scientific">Arundo donax</name>
    <name type="common">Giant reed</name>
    <name type="synonym">Donax arundinaceus</name>
    <dbReference type="NCBI Taxonomy" id="35708"/>
    <lineage>
        <taxon>Eukaryota</taxon>
        <taxon>Viridiplantae</taxon>
        <taxon>Streptophyta</taxon>
        <taxon>Embryophyta</taxon>
        <taxon>Tracheophyta</taxon>
        <taxon>Spermatophyta</taxon>
        <taxon>Magnoliopsida</taxon>
        <taxon>Liliopsida</taxon>
        <taxon>Poales</taxon>
        <taxon>Poaceae</taxon>
        <taxon>PACMAD clade</taxon>
        <taxon>Arundinoideae</taxon>
        <taxon>Arundineae</taxon>
        <taxon>Arundo</taxon>
    </lineage>
</organism>
<dbReference type="EMBL" id="GBRH01188170">
    <property type="protein sequence ID" value="JAE09726.1"/>
    <property type="molecule type" value="Transcribed_RNA"/>
</dbReference>
<accession>A0A0A9FHY0</accession>
<reference evidence="1" key="2">
    <citation type="journal article" date="2015" name="Data Brief">
        <title>Shoot transcriptome of the giant reed, Arundo donax.</title>
        <authorList>
            <person name="Barrero R.A."/>
            <person name="Guerrero F.D."/>
            <person name="Moolhuijzen P."/>
            <person name="Goolsby J.A."/>
            <person name="Tidwell J."/>
            <person name="Bellgard S.E."/>
            <person name="Bellgard M.I."/>
        </authorList>
    </citation>
    <scope>NUCLEOTIDE SEQUENCE</scope>
    <source>
        <tissue evidence="1">Shoot tissue taken approximately 20 cm above the soil surface</tissue>
    </source>
</reference>
<reference evidence="1" key="1">
    <citation type="submission" date="2014-09" db="EMBL/GenBank/DDBJ databases">
        <authorList>
            <person name="Magalhaes I.L.F."/>
            <person name="Oliveira U."/>
            <person name="Santos F.R."/>
            <person name="Vidigal T.H.D.A."/>
            <person name="Brescovit A.D."/>
            <person name="Santos A.J."/>
        </authorList>
    </citation>
    <scope>NUCLEOTIDE SEQUENCE</scope>
    <source>
        <tissue evidence="1">Shoot tissue taken approximately 20 cm above the soil surface</tissue>
    </source>
</reference>
<proteinExistence type="predicted"/>
<evidence type="ECO:0000313" key="1">
    <source>
        <dbReference type="EMBL" id="JAE09726.1"/>
    </source>
</evidence>
<dbReference type="AlphaFoldDB" id="A0A0A9FHY0"/>
<sequence>MVIFPRICPEANITLNDFSASTNRRFSA</sequence>
<name>A0A0A9FHY0_ARUDO</name>
<protein>
    <submittedName>
        <fullName evidence="1">Uncharacterized protein</fullName>
    </submittedName>
</protein>